<organism evidence="4 5">
    <name type="scientific">Gloeophyllum trabeum (strain ATCC 11539 / FP-39264 / Madison 617)</name>
    <name type="common">Brown rot fungus</name>
    <dbReference type="NCBI Taxonomy" id="670483"/>
    <lineage>
        <taxon>Eukaryota</taxon>
        <taxon>Fungi</taxon>
        <taxon>Dikarya</taxon>
        <taxon>Basidiomycota</taxon>
        <taxon>Agaricomycotina</taxon>
        <taxon>Agaricomycetes</taxon>
        <taxon>Gloeophyllales</taxon>
        <taxon>Gloeophyllaceae</taxon>
        <taxon>Gloeophyllum</taxon>
    </lineage>
</organism>
<dbReference type="eggNOG" id="ENOG502S3DF">
    <property type="taxonomic scope" value="Eukaryota"/>
</dbReference>
<dbReference type="InterPro" id="IPR013094">
    <property type="entry name" value="AB_hydrolase_3"/>
</dbReference>
<dbReference type="OrthoDB" id="19653at2759"/>
<keyword evidence="5" id="KW-1185">Reference proteome</keyword>
<gene>
    <name evidence="4" type="ORF">GLOTRDRAFT_49593</name>
</gene>
<evidence type="ECO:0000259" key="3">
    <source>
        <dbReference type="Pfam" id="PF07859"/>
    </source>
</evidence>
<sequence>MSSDADSPDYISLTLPYKVSGGKPILLDLYIPAHTTSTESDIDAKGSAGLPSVVYFHGGGLTVGNKTSWFPHWLQTRLNKAEVIFISADYRLIPPATGHDILADVVDLFEFLSTRANDLLHQHLPDTTTRLDPDAMAVAGTSSGGLCAYLAAMHARPKPKAVLSMYGMGGDFLTPQYLAVKTEPFFRGREMLDPASFGQYTYPKMQSGRKSGSPRSGDEEAMISDSPLAYHPATSPTPGYPASPRMQLTRLYLQLGVFLDYYTGCHEPSLSAQLREALTSSSDDDAHLEAHMRSLIPDEHLCLFPQFDSLNEWPPALLVHGTSDTADKIRESEHLHALLQGAGVDVILKQVEGEEHSFDYQADAEERFGRIMFDDVAEFLVKRLQLGA</sequence>
<dbReference type="InterPro" id="IPR029058">
    <property type="entry name" value="AB_hydrolase_fold"/>
</dbReference>
<protein>
    <submittedName>
        <fullName evidence="4">Alpha/beta-hydrolase</fullName>
    </submittedName>
</protein>
<accession>S7RER3</accession>
<dbReference type="HOGENOM" id="CLU_012494_9_2_1"/>
<keyword evidence="1 4" id="KW-0378">Hydrolase</keyword>
<dbReference type="RefSeq" id="XP_007870399.1">
    <property type="nucleotide sequence ID" value="XM_007872208.1"/>
</dbReference>
<dbReference type="PANTHER" id="PTHR48081">
    <property type="entry name" value="AB HYDROLASE SUPERFAMILY PROTEIN C4A8.06C"/>
    <property type="match status" value="1"/>
</dbReference>
<evidence type="ECO:0000256" key="1">
    <source>
        <dbReference type="ARBA" id="ARBA00022801"/>
    </source>
</evidence>
<dbReference type="Gene3D" id="3.40.50.1820">
    <property type="entry name" value="alpha/beta hydrolase"/>
    <property type="match status" value="1"/>
</dbReference>
<dbReference type="AlphaFoldDB" id="S7RER3"/>
<feature type="domain" description="Alpha/beta hydrolase fold-3" evidence="3">
    <location>
        <begin position="53"/>
        <end position="187"/>
    </location>
</feature>
<dbReference type="Pfam" id="PF07859">
    <property type="entry name" value="Abhydrolase_3"/>
    <property type="match status" value="1"/>
</dbReference>
<dbReference type="EMBL" id="KB469312">
    <property type="protein sequence ID" value="EPQ50964.1"/>
    <property type="molecule type" value="Genomic_DNA"/>
</dbReference>
<name>S7RER3_GLOTA</name>
<reference evidence="4 5" key="1">
    <citation type="journal article" date="2012" name="Science">
        <title>The Paleozoic origin of enzymatic lignin decomposition reconstructed from 31 fungal genomes.</title>
        <authorList>
            <person name="Floudas D."/>
            <person name="Binder M."/>
            <person name="Riley R."/>
            <person name="Barry K."/>
            <person name="Blanchette R.A."/>
            <person name="Henrissat B."/>
            <person name="Martinez A.T."/>
            <person name="Otillar R."/>
            <person name="Spatafora J.W."/>
            <person name="Yadav J.S."/>
            <person name="Aerts A."/>
            <person name="Benoit I."/>
            <person name="Boyd A."/>
            <person name="Carlson A."/>
            <person name="Copeland A."/>
            <person name="Coutinho P.M."/>
            <person name="de Vries R.P."/>
            <person name="Ferreira P."/>
            <person name="Findley K."/>
            <person name="Foster B."/>
            <person name="Gaskell J."/>
            <person name="Glotzer D."/>
            <person name="Gorecki P."/>
            <person name="Heitman J."/>
            <person name="Hesse C."/>
            <person name="Hori C."/>
            <person name="Igarashi K."/>
            <person name="Jurgens J.A."/>
            <person name="Kallen N."/>
            <person name="Kersten P."/>
            <person name="Kohler A."/>
            <person name="Kuees U."/>
            <person name="Kumar T.K.A."/>
            <person name="Kuo A."/>
            <person name="LaButti K."/>
            <person name="Larrondo L.F."/>
            <person name="Lindquist E."/>
            <person name="Ling A."/>
            <person name="Lombard V."/>
            <person name="Lucas S."/>
            <person name="Lundell T."/>
            <person name="Martin R."/>
            <person name="McLaughlin D.J."/>
            <person name="Morgenstern I."/>
            <person name="Morin E."/>
            <person name="Murat C."/>
            <person name="Nagy L.G."/>
            <person name="Nolan M."/>
            <person name="Ohm R.A."/>
            <person name="Patyshakuliyeva A."/>
            <person name="Rokas A."/>
            <person name="Ruiz-Duenas F.J."/>
            <person name="Sabat G."/>
            <person name="Salamov A."/>
            <person name="Samejima M."/>
            <person name="Schmutz J."/>
            <person name="Slot J.C."/>
            <person name="St John F."/>
            <person name="Stenlid J."/>
            <person name="Sun H."/>
            <person name="Sun S."/>
            <person name="Syed K."/>
            <person name="Tsang A."/>
            <person name="Wiebenga A."/>
            <person name="Young D."/>
            <person name="Pisabarro A."/>
            <person name="Eastwood D.C."/>
            <person name="Martin F."/>
            <person name="Cullen D."/>
            <person name="Grigoriev I.V."/>
            <person name="Hibbett D.S."/>
        </authorList>
    </citation>
    <scope>NUCLEOTIDE SEQUENCE [LARGE SCALE GENOMIC DNA]</scope>
    <source>
        <strain evidence="4 5">ATCC 11539</strain>
    </source>
</reference>
<evidence type="ECO:0000313" key="4">
    <source>
        <dbReference type="EMBL" id="EPQ50964.1"/>
    </source>
</evidence>
<proteinExistence type="predicted"/>
<dbReference type="KEGG" id="gtr:GLOTRDRAFT_49593"/>
<dbReference type="OMA" id="MFLARLY"/>
<dbReference type="Proteomes" id="UP000030669">
    <property type="component" value="Unassembled WGS sequence"/>
</dbReference>
<evidence type="ECO:0000313" key="5">
    <source>
        <dbReference type="Proteomes" id="UP000030669"/>
    </source>
</evidence>
<dbReference type="InterPro" id="IPR050300">
    <property type="entry name" value="GDXG_lipolytic_enzyme"/>
</dbReference>
<dbReference type="GO" id="GO:0016787">
    <property type="term" value="F:hydrolase activity"/>
    <property type="evidence" value="ECO:0007669"/>
    <property type="project" value="UniProtKB-KW"/>
</dbReference>
<dbReference type="SUPFAM" id="SSF53474">
    <property type="entry name" value="alpha/beta-Hydrolases"/>
    <property type="match status" value="1"/>
</dbReference>
<dbReference type="GeneID" id="19306670"/>
<dbReference type="PANTHER" id="PTHR48081:SF3">
    <property type="entry name" value="ALPHA_BETA HYDROLASE FOLD-3 DOMAIN-CONTAINING PROTEIN"/>
    <property type="match status" value="1"/>
</dbReference>
<evidence type="ECO:0000256" key="2">
    <source>
        <dbReference type="SAM" id="MobiDB-lite"/>
    </source>
</evidence>
<feature type="region of interest" description="Disordered" evidence="2">
    <location>
        <begin position="202"/>
        <end position="221"/>
    </location>
</feature>